<accession>A0ABT1JDK6</accession>
<reference evidence="2 3" key="1">
    <citation type="submission" date="2022-06" db="EMBL/GenBank/DDBJ databases">
        <title>Genomic Encyclopedia of Type Strains, Phase I: the one thousand microbial genomes (KMG-I) project.</title>
        <authorList>
            <person name="Kyrpides N."/>
        </authorList>
    </citation>
    <scope>NUCLEOTIDE SEQUENCE [LARGE SCALE GENOMIC DNA]</scope>
    <source>
        <strain evidence="2 3">DSM 43889</strain>
    </source>
</reference>
<feature type="compositionally biased region" description="Low complexity" evidence="1">
    <location>
        <begin position="294"/>
        <end position="305"/>
    </location>
</feature>
<dbReference type="EMBL" id="AUBJ02000001">
    <property type="protein sequence ID" value="MCP2330223.1"/>
    <property type="molecule type" value="Genomic_DNA"/>
</dbReference>
<dbReference type="Proteomes" id="UP000791080">
    <property type="component" value="Unassembled WGS sequence"/>
</dbReference>
<proteinExistence type="predicted"/>
<gene>
    <name evidence="2" type="ORF">G443_000493</name>
</gene>
<evidence type="ECO:0000256" key="1">
    <source>
        <dbReference type="SAM" id="MobiDB-lite"/>
    </source>
</evidence>
<name>A0ABT1JDK6_ACTCY</name>
<organism evidence="2 3">
    <name type="scientific">Actinoalloteichus caeruleus DSM 43889</name>
    <dbReference type="NCBI Taxonomy" id="1120930"/>
    <lineage>
        <taxon>Bacteria</taxon>
        <taxon>Bacillati</taxon>
        <taxon>Actinomycetota</taxon>
        <taxon>Actinomycetes</taxon>
        <taxon>Pseudonocardiales</taxon>
        <taxon>Pseudonocardiaceae</taxon>
        <taxon>Actinoalloteichus</taxon>
        <taxon>Actinoalloteichus cyanogriseus</taxon>
    </lineage>
</organism>
<protein>
    <submittedName>
        <fullName evidence="2">Uncharacterized protein</fullName>
    </submittedName>
</protein>
<sequence>MFGISHVLPRPVYPHWGGRFSRGIGEAPGRFARPSTLEPGRRSDFRANFLTPDSGDRRYSSHVPLPAGAVFGETLVGRSDLPSLSSPSWPFGATGGGGRSSRYQRAGARRGTWCAEPGLLVSGRRPAAGGAPGAGLVSSFSARICRSGGAAACAGTARSPRLEASADQVAGRSGRRGAMSTRVVAFRHASVLCPTVSGDAAPCWCSPTRCSSTGDGEARGAFSGARPAWVRRTPRSPPSVTTARLVPVLRGHSDVADARRTSSRNTVPFRRARTFAGSGLPRQGQGRPDSTGLSASSSPVGASAATRRRVEEFRARERHRLRGCGHQQPGM</sequence>
<keyword evidence="3" id="KW-1185">Reference proteome</keyword>
<evidence type="ECO:0000313" key="3">
    <source>
        <dbReference type="Proteomes" id="UP000791080"/>
    </source>
</evidence>
<comment type="caution">
    <text evidence="2">The sequence shown here is derived from an EMBL/GenBank/DDBJ whole genome shotgun (WGS) entry which is preliminary data.</text>
</comment>
<feature type="region of interest" description="Disordered" evidence="1">
    <location>
        <begin position="256"/>
        <end position="309"/>
    </location>
</feature>
<evidence type="ECO:0000313" key="2">
    <source>
        <dbReference type="EMBL" id="MCP2330223.1"/>
    </source>
</evidence>